<feature type="region of interest" description="Disordered" evidence="3">
    <location>
        <begin position="1210"/>
        <end position="1259"/>
    </location>
</feature>
<feature type="region of interest" description="Disordered" evidence="3">
    <location>
        <begin position="619"/>
        <end position="638"/>
    </location>
</feature>
<dbReference type="RefSeq" id="WP_084433632.1">
    <property type="nucleotide sequence ID" value="NZ_FWXV01000012.1"/>
</dbReference>
<feature type="region of interest" description="Disordered" evidence="3">
    <location>
        <begin position="692"/>
        <end position="736"/>
    </location>
</feature>
<feature type="compositionally biased region" description="Low complexity" evidence="3">
    <location>
        <begin position="719"/>
        <end position="736"/>
    </location>
</feature>
<feature type="coiled-coil region" evidence="2">
    <location>
        <begin position="900"/>
        <end position="927"/>
    </location>
</feature>
<dbReference type="GO" id="GO:0004519">
    <property type="term" value="F:endonuclease activity"/>
    <property type="evidence" value="ECO:0007669"/>
    <property type="project" value="UniProtKB-KW"/>
</dbReference>
<evidence type="ECO:0000259" key="5">
    <source>
        <dbReference type="PROSITE" id="PS50111"/>
    </source>
</evidence>
<dbReference type="Gene3D" id="3.40.570.10">
    <property type="entry name" value="Extracellular Endonuclease, subunit A"/>
    <property type="match status" value="1"/>
</dbReference>
<dbReference type="InterPro" id="IPR044929">
    <property type="entry name" value="DNA/RNA_non-sp_Endonuclease_sf"/>
</dbReference>
<feature type="region of interest" description="Disordered" evidence="3">
    <location>
        <begin position="27"/>
        <end position="50"/>
    </location>
</feature>
<keyword evidence="7" id="KW-1185">Reference proteome</keyword>
<feature type="compositionally biased region" description="Basic and acidic residues" evidence="3">
    <location>
        <begin position="1056"/>
        <end position="1069"/>
    </location>
</feature>
<name>A0A1Y5Y7H7_KIBAR</name>
<keyword evidence="6" id="KW-0378">Hydrolase</keyword>
<feature type="compositionally biased region" description="Basic and acidic residues" evidence="3">
    <location>
        <begin position="553"/>
        <end position="580"/>
    </location>
</feature>
<evidence type="ECO:0000313" key="6">
    <source>
        <dbReference type="EMBL" id="SMD25780.1"/>
    </source>
</evidence>
<feature type="compositionally biased region" description="Basic and acidic residues" evidence="3">
    <location>
        <begin position="708"/>
        <end position="718"/>
    </location>
</feature>
<feature type="compositionally biased region" description="Basic and acidic residues" evidence="3">
    <location>
        <begin position="464"/>
        <end position="475"/>
    </location>
</feature>
<dbReference type="Pfam" id="PF13930">
    <property type="entry name" value="Endonuclea_NS_2"/>
    <property type="match status" value="1"/>
</dbReference>
<dbReference type="PROSITE" id="PS50111">
    <property type="entry name" value="CHEMOTAXIS_TRANSDUC_2"/>
    <property type="match status" value="1"/>
</dbReference>
<feature type="compositionally biased region" description="Acidic residues" evidence="3">
    <location>
        <begin position="1070"/>
        <end position="1081"/>
    </location>
</feature>
<feature type="compositionally biased region" description="Low complexity" evidence="3">
    <location>
        <begin position="27"/>
        <end position="39"/>
    </location>
</feature>
<feature type="compositionally biased region" description="Basic and acidic residues" evidence="3">
    <location>
        <begin position="496"/>
        <end position="511"/>
    </location>
</feature>
<dbReference type="InterPro" id="IPR044927">
    <property type="entry name" value="Endonuclea_NS_2"/>
</dbReference>
<feature type="region of interest" description="Disordered" evidence="3">
    <location>
        <begin position="454"/>
        <end position="475"/>
    </location>
</feature>
<protein>
    <submittedName>
        <fullName evidence="6">DNA/RNA non-specific endonuclease</fullName>
    </submittedName>
</protein>
<accession>A0A1Y5Y7H7</accession>
<feature type="compositionally biased region" description="Low complexity" evidence="3">
    <location>
        <begin position="697"/>
        <end position="707"/>
    </location>
</feature>
<feature type="compositionally biased region" description="Low complexity" evidence="3">
    <location>
        <begin position="527"/>
        <end position="548"/>
    </location>
</feature>
<feature type="domain" description="Methyl-accepting transducer" evidence="5">
    <location>
        <begin position="554"/>
        <end position="798"/>
    </location>
</feature>
<feature type="compositionally biased region" description="Basic and acidic residues" evidence="3">
    <location>
        <begin position="1001"/>
        <end position="1037"/>
    </location>
</feature>
<feature type="coiled-coil region" evidence="2">
    <location>
        <begin position="221"/>
        <end position="262"/>
    </location>
</feature>
<keyword evidence="6" id="KW-0255">Endonuclease</keyword>
<proteinExistence type="predicted"/>
<dbReference type="EMBL" id="FWXV01000012">
    <property type="protein sequence ID" value="SMD25780.1"/>
    <property type="molecule type" value="Genomic_DNA"/>
</dbReference>
<dbReference type="InterPro" id="IPR004089">
    <property type="entry name" value="MCPsignal_dom"/>
</dbReference>
<reference evidence="6 7" key="1">
    <citation type="submission" date="2017-04" db="EMBL/GenBank/DDBJ databases">
        <authorList>
            <person name="Afonso C.L."/>
            <person name="Miller P.J."/>
            <person name="Scott M.A."/>
            <person name="Spackman E."/>
            <person name="Goraichik I."/>
            <person name="Dimitrov K.M."/>
            <person name="Suarez D.L."/>
            <person name="Swayne D.E."/>
        </authorList>
    </citation>
    <scope>NUCLEOTIDE SEQUENCE [LARGE SCALE GENOMIC DNA]</scope>
    <source>
        <strain evidence="6 7">DSM 43828</strain>
    </source>
</reference>
<dbReference type="Proteomes" id="UP000192674">
    <property type="component" value="Unassembled WGS sequence"/>
</dbReference>
<dbReference type="OrthoDB" id="582519at2"/>
<sequence>MKKLPKRPVILAVVFALLAGIAGQDAVAAPPDAPARPAVTQHQQAAAEPDPEMERLIAQLERDLIADIAGADSEDEEVRAAAREALRKIEAGDRGAYQVFFDTGYKQAKAQAKKRKEAADAANRAQIEPLRGTGGPAFRAAVERALQGDAWERESFLAYGRDLAAEQDRKSGAREKELADRRRSHVEMAAALGGPEVSAAAKAALAQGDAAIAEFLRTGYLAAAQRDAENREKHLAELERQRKEAEAASELAQRTARAMRARQNLLAAHADGVKALERTANDMTSAANASREAARVLAADLAGGTYHPELYQRAKDEVARQLRYAVADAEAAQQAAAGARTQAAILVENQMPHGTQWAKVVEGMAASAEAAKQAAQTAVHAVDAIAAEAAATDATEKAKAHAENAKRWRETAESHAASAAKLAAAAKEQALAAADAAARAKQARAEAEAALRNAQTHAANVKQARADAERERDVAAAKRAEAERWRDEAARKRAEAEAKALEAARHRDTAQREAANADQKRQEAEAQQRIAAQKRQDAQAQEQIAADASKNARAQEKTAMDADRDAQAQETKAHQARENAAEITRSADTLEKKAQALEELARRASQATEIAQADKDKAWAAAHQARAEANTAREAARQAQNAAAEAGVAAQRSRQAAIEADAAAGRSRAAADAAQAAASAARAAANEAEAAAEKSRAAANEAQAAAARADHAADRAESEAAAVHAEAMRANAAAEEATAQEARAADNARKAVELANQAAWESAKSLDAARRTQDEANASAIEAATAATQAGIATRAAAAARLSSSGIADPANRAIELTSPFSPSDVDADFAAMVAARAKDVGNSQVEAANQAAQRANEQAQIAAKAAREAAGEAVAAFQAASAAANSAAEAARSAAAAQVSAAEAAVDAAAARAAAAQANALDAEAQADARAARAAANQAAADAALAGRAADKAEADARAARQAADQATRAANEASAAATRAEQAAAAAKAAADQAQIDAEEARKAAERAQQHARDAEAAAKNAEDYAKNAEKRAENSEASAKDVMAMLAQIQEELRKENEERQRREVEETINDDSDVPELTAEEEDALRKAQGQAAVDEYRANRAKANKKLETFIVEQGGQILLDLIGLPDAKRCFVNGDFISCVMTVINALPILKLARVLTQIPDAVSATIRIVKGLRTFKDVVVAARKTTKKLRDAALKWIRCNKGGGGRPAADCDLEAEPEWDPHQPPYPDPRPDPYPWPGPAPVPAPGVDTDKDCPEDSRGWIDNDRMQTFDFNGGKNNASRATGGTACIIRILPREAGDPYTPVGYNSALHNRGHLIGSVLGGSNRQENIVLLYIRANEPVMRTIEGKIDRAVRNGEQVYLRVSAWYRDSTAYYPEKVYIKAWGMKKTFRCIALIQNIPHSPSTECH</sequence>
<keyword evidence="2" id="KW-0175">Coiled coil</keyword>
<feature type="compositionally biased region" description="Pro residues" evidence="3">
    <location>
        <begin position="1229"/>
        <end position="1251"/>
    </location>
</feature>
<feature type="signal peptide" evidence="4">
    <location>
        <begin position="1"/>
        <end position="28"/>
    </location>
</feature>
<evidence type="ECO:0000256" key="1">
    <source>
        <dbReference type="PROSITE-ProRule" id="PRU00284"/>
    </source>
</evidence>
<feature type="coiled-coil region" evidence="2">
    <location>
        <begin position="843"/>
        <end position="870"/>
    </location>
</feature>
<dbReference type="GO" id="GO:0007165">
    <property type="term" value="P:signal transduction"/>
    <property type="evidence" value="ECO:0007669"/>
    <property type="project" value="UniProtKB-KW"/>
</dbReference>
<evidence type="ECO:0000313" key="7">
    <source>
        <dbReference type="Proteomes" id="UP000192674"/>
    </source>
</evidence>
<keyword evidence="4" id="KW-0732">Signal</keyword>
<feature type="chain" id="PRO_5012193141" evidence="4">
    <location>
        <begin position="29"/>
        <end position="1413"/>
    </location>
</feature>
<dbReference type="GO" id="GO:0016020">
    <property type="term" value="C:membrane"/>
    <property type="evidence" value="ECO:0007669"/>
    <property type="project" value="InterPro"/>
</dbReference>
<organism evidence="6 7">
    <name type="scientific">Kibdelosporangium aridum</name>
    <dbReference type="NCBI Taxonomy" id="2030"/>
    <lineage>
        <taxon>Bacteria</taxon>
        <taxon>Bacillati</taxon>
        <taxon>Actinomycetota</taxon>
        <taxon>Actinomycetes</taxon>
        <taxon>Pseudonocardiales</taxon>
        <taxon>Pseudonocardiaceae</taxon>
        <taxon>Kibdelosporangium</taxon>
    </lineage>
</organism>
<feature type="region of interest" description="Disordered" evidence="3">
    <location>
        <begin position="1056"/>
        <end position="1081"/>
    </location>
</feature>
<gene>
    <name evidence="6" type="ORF">SAMN05661093_09359</name>
</gene>
<evidence type="ECO:0000256" key="2">
    <source>
        <dbReference type="SAM" id="Coils"/>
    </source>
</evidence>
<keyword evidence="6" id="KW-0540">Nuclease</keyword>
<keyword evidence="1" id="KW-0807">Transducer</keyword>
<evidence type="ECO:0000256" key="3">
    <source>
        <dbReference type="SAM" id="MobiDB-lite"/>
    </source>
</evidence>
<feature type="region of interest" description="Disordered" evidence="3">
    <location>
        <begin position="999"/>
        <end position="1042"/>
    </location>
</feature>
<feature type="region of interest" description="Disordered" evidence="3">
    <location>
        <begin position="496"/>
        <end position="588"/>
    </location>
</feature>
<evidence type="ECO:0000256" key="4">
    <source>
        <dbReference type="SAM" id="SignalP"/>
    </source>
</evidence>